<dbReference type="NCBIfam" id="NF038075">
    <property type="entry name" value="fam_STM4013"/>
    <property type="match status" value="1"/>
</dbReference>
<organism evidence="4 5">
    <name type="scientific">Entomomonas asaccharolytica</name>
    <dbReference type="NCBI Taxonomy" id="2785331"/>
    <lineage>
        <taxon>Bacteria</taxon>
        <taxon>Pseudomonadati</taxon>
        <taxon>Pseudomonadota</taxon>
        <taxon>Gammaproteobacteria</taxon>
        <taxon>Pseudomonadales</taxon>
        <taxon>Pseudomonadaceae</taxon>
        <taxon>Entomomonas</taxon>
    </lineage>
</organism>
<dbReference type="PANTHER" id="PTHR42693:SF53">
    <property type="entry name" value="ENDO-4-O-SULFATASE"/>
    <property type="match status" value="1"/>
</dbReference>
<comment type="similarity">
    <text evidence="1">Belongs to the sulfatase family.</text>
</comment>
<dbReference type="InterPro" id="IPR047838">
    <property type="entry name" value="STM4013-like"/>
</dbReference>
<reference evidence="4 5" key="1">
    <citation type="submission" date="2021-01" db="EMBL/GenBank/DDBJ databases">
        <title>Entomomonas sp. F2A isolated from a house cricket (Acheta domesticus).</title>
        <authorList>
            <person name="Spergser J."/>
            <person name="Busse H.-J."/>
        </authorList>
    </citation>
    <scope>NUCLEOTIDE SEQUENCE [LARGE SCALE GENOMIC DNA]</scope>
    <source>
        <strain evidence="4 5">F2A</strain>
    </source>
</reference>
<dbReference type="SUPFAM" id="SSF53649">
    <property type="entry name" value="Alkaline phosphatase-like"/>
    <property type="match status" value="1"/>
</dbReference>
<dbReference type="InterPro" id="IPR050738">
    <property type="entry name" value="Sulfatase"/>
</dbReference>
<dbReference type="EMBL" id="CP067393">
    <property type="protein sequence ID" value="QQP86001.1"/>
    <property type="molecule type" value="Genomic_DNA"/>
</dbReference>
<dbReference type="Pfam" id="PF00884">
    <property type="entry name" value="Sulfatase"/>
    <property type="match status" value="1"/>
</dbReference>
<evidence type="ECO:0000313" key="5">
    <source>
        <dbReference type="Proteomes" id="UP000595278"/>
    </source>
</evidence>
<gene>
    <name evidence="4" type="ORF">JHT90_01745</name>
</gene>
<sequence length="260" mass="29146">MINVKELVANKVDIIFITFDSLRFDVLQNAKLPQLDKFVANWEARHSPATFTYAAHHAFFSGFLPTPIDNPTAPRLFASAFAGSTTTQSNTFTFAESTLPKALQSLGYTTCCIGGVGFFNKQTELGSVLPNLFQQSYWNIEMGVTGKDSTQLQVEQALKFMQQDNTPKFLFINVAATHQPTCIYHPTLQEDSKETQQAALEYAQQHIAYLLAEQQKRCKTLVILTSDHGEAFGEDGYYGHRLAHDTVWTVPYTEFVLDVV</sequence>
<feature type="domain" description="Sulfatase N-terminal" evidence="3">
    <location>
        <begin position="76"/>
        <end position="248"/>
    </location>
</feature>
<dbReference type="RefSeq" id="WP_201093332.1">
    <property type="nucleotide sequence ID" value="NZ_CP067393.1"/>
</dbReference>
<dbReference type="Proteomes" id="UP000595278">
    <property type="component" value="Chromosome"/>
</dbReference>
<proteinExistence type="inferred from homology"/>
<evidence type="ECO:0000259" key="3">
    <source>
        <dbReference type="Pfam" id="PF00884"/>
    </source>
</evidence>
<dbReference type="GO" id="GO:0004065">
    <property type="term" value="F:arylsulfatase activity"/>
    <property type="evidence" value="ECO:0007669"/>
    <property type="project" value="TreeGrafter"/>
</dbReference>
<evidence type="ECO:0000313" key="4">
    <source>
        <dbReference type="EMBL" id="QQP86001.1"/>
    </source>
</evidence>
<dbReference type="InterPro" id="IPR000917">
    <property type="entry name" value="Sulfatase_N"/>
</dbReference>
<accession>A0A974RX89</accession>
<evidence type="ECO:0000256" key="1">
    <source>
        <dbReference type="ARBA" id="ARBA00008779"/>
    </source>
</evidence>
<dbReference type="InterPro" id="IPR017850">
    <property type="entry name" value="Alkaline_phosphatase_core_sf"/>
</dbReference>
<keyword evidence="5" id="KW-1185">Reference proteome</keyword>
<evidence type="ECO:0000256" key="2">
    <source>
        <dbReference type="ARBA" id="ARBA00022801"/>
    </source>
</evidence>
<dbReference type="AlphaFoldDB" id="A0A974RX89"/>
<protein>
    <submittedName>
        <fullName evidence="4">STM4013/SEN3800 family hydrolase</fullName>
    </submittedName>
</protein>
<dbReference type="KEGG" id="eaz:JHT90_01745"/>
<dbReference type="PANTHER" id="PTHR42693">
    <property type="entry name" value="ARYLSULFATASE FAMILY MEMBER"/>
    <property type="match status" value="1"/>
</dbReference>
<name>A0A974RX89_9GAMM</name>
<dbReference type="Gene3D" id="3.40.720.10">
    <property type="entry name" value="Alkaline Phosphatase, subunit A"/>
    <property type="match status" value="1"/>
</dbReference>
<keyword evidence="2 4" id="KW-0378">Hydrolase</keyword>